<accession>A0A5C5VHP8</accession>
<reference evidence="5 6" key="1">
    <citation type="submission" date="2019-02" db="EMBL/GenBank/DDBJ databases">
        <title>Deep-cultivation of Planctomycetes and their phenomic and genomic characterization uncovers novel biology.</title>
        <authorList>
            <person name="Wiegand S."/>
            <person name="Jogler M."/>
            <person name="Boedeker C."/>
            <person name="Pinto D."/>
            <person name="Vollmers J."/>
            <person name="Rivas-Marin E."/>
            <person name="Kohn T."/>
            <person name="Peeters S.H."/>
            <person name="Heuer A."/>
            <person name="Rast P."/>
            <person name="Oberbeckmann S."/>
            <person name="Bunk B."/>
            <person name="Jeske O."/>
            <person name="Meyerdierks A."/>
            <person name="Storesund J.E."/>
            <person name="Kallscheuer N."/>
            <person name="Luecker S."/>
            <person name="Lage O.M."/>
            <person name="Pohl T."/>
            <person name="Merkel B.J."/>
            <person name="Hornburger P."/>
            <person name="Mueller R.-W."/>
            <person name="Bruemmer F."/>
            <person name="Labrenz M."/>
            <person name="Spormann A.M."/>
            <person name="Op Den Camp H."/>
            <person name="Overmann J."/>
            <person name="Amann R."/>
            <person name="Jetten M.S.M."/>
            <person name="Mascher T."/>
            <person name="Medema M.H."/>
            <person name="Devos D.P."/>
            <person name="Kaster A.-K."/>
            <person name="Ovreas L."/>
            <person name="Rohde M."/>
            <person name="Galperin M.Y."/>
            <person name="Jogler C."/>
        </authorList>
    </citation>
    <scope>NUCLEOTIDE SEQUENCE [LARGE SCALE GENOMIC DNA]</scope>
    <source>
        <strain evidence="5 6">KOR34</strain>
    </source>
</reference>
<evidence type="ECO:0000256" key="3">
    <source>
        <dbReference type="SAM" id="Phobius"/>
    </source>
</evidence>
<dbReference type="EMBL" id="SIHJ01000001">
    <property type="protein sequence ID" value="TWT38106.1"/>
    <property type="molecule type" value="Genomic_DNA"/>
</dbReference>
<dbReference type="InterPro" id="IPR036013">
    <property type="entry name" value="Band_7/SPFH_dom_sf"/>
</dbReference>
<keyword evidence="3" id="KW-0472">Membrane</keyword>
<evidence type="ECO:0000259" key="4">
    <source>
        <dbReference type="Pfam" id="PF01145"/>
    </source>
</evidence>
<dbReference type="OrthoDB" id="9813949at2"/>
<dbReference type="GO" id="GO:0016020">
    <property type="term" value="C:membrane"/>
    <property type="evidence" value="ECO:0007669"/>
    <property type="project" value="UniProtKB-SubCell"/>
</dbReference>
<name>A0A5C5VHP8_9BACT</name>
<dbReference type="InterPro" id="IPR001107">
    <property type="entry name" value="Band_7"/>
</dbReference>
<keyword evidence="3" id="KW-1133">Transmembrane helix</keyword>
<feature type="compositionally biased region" description="Basic and acidic residues" evidence="2">
    <location>
        <begin position="408"/>
        <end position="422"/>
    </location>
</feature>
<proteinExistence type="predicted"/>
<keyword evidence="6" id="KW-1185">Reference proteome</keyword>
<evidence type="ECO:0000256" key="1">
    <source>
        <dbReference type="ARBA" id="ARBA00004167"/>
    </source>
</evidence>
<gene>
    <name evidence="5" type="ORF">KOR34_30740</name>
</gene>
<dbReference type="Gene3D" id="3.30.479.30">
    <property type="entry name" value="Band 7 domain"/>
    <property type="match status" value="1"/>
</dbReference>
<organism evidence="5 6">
    <name type="scientific">Posidoniimonas corsicana</name>
    <dbReference type="NCBI Taxonomy" id="1938618"/>
    <lineage>
        <taxon>Bacteria</taxon>
        <taxon>Pseudomonadati</taxon>
        <taxon>Planctomycetota</taxon>
        <taxon>Planctomycetia</taxon>
        <taxon>Pirellulales</taxon>
        <taxon>Lacipirellulaceae</taxon>
        <taxon>Posidoniimonas</taxon>
    </lineage>
</organism>
<sequence>MSAIFLIGGIALAIMLVVGGVKAPRADLRFGAFGLALVALAIGFTLASFRYVPEDAAGMVTKRFGVAALPPGKIIATNGEMGPQAEVLPPGWHLWYWPGVYDIEEEGLVQIPAGKVGIINARDGRPLPPDTTYAPEWAEEVEGRMTDAEYFLTTGDGYKGPQTTVLRPASYRVNTKLFEVVQADITTIAKATVGVVKSNVGDRPAPPTDDEGNRQTGRLARLVSKGQRGIWREPLKPGQYYLNTDAFEVTEISTRKQVVRYTDATVAGSGIHEESEIIVRTSDGFTFPVDVRVEYEIEPDSAPLLVATVGDDKDGLRSVMNSAVRAIFRNNAEGVKALDYVQQRSQQESQSLKMLQDEMTKIGATVTAVRIGDVGDEKTLGPLLETQTKREIAIQEQETIQEQQRAAEQQKELTRTEQEAEEEKRLATAKYGVQISEQEKERKIIEAGADAEAVRIKAEAQANAYQLIAEQIGKGNAALVEVLKVVGENNITVTPRVMVVGGEGGAQSAETTALIGTMLDSMVGKQAE</sequence>
<feature type="region of interest" description="Disordered" evidence="2">
    <location>
        <begin position="399"/>
        <end position="422"/>
    </location>
</feature>
<keyword evidence="3" id="KW-0812">Transmembrane</keyword>
<evidence type="ECO:0000256" key="2">
    <source>
        <dbReference type="SAM" id="MobiDB-lite"/>
    </source>
</evidence>
<comment type="caution">
    <text evidence="5">The sequence shown here is derived from an EMBL/GenBank/DDBJ whole genome shotgun (WGS) entry which is preliminary data.</text>
</comment>
<feature type="transmembrane region" description="Helical" evidence="3">
    <location>
        <begin position="30"/>
        <end position="52"/>
    </location>
</feature>
<dbReference type="RefSeq" id="WP_146565395.1">
    <property type="nucleotide sequence ID" value="NZ_SIHJ01000001.1"/>
</dbReference>
<comment type="subcellular location">
    <subcellularLocation>
        <location evidence="1">Membrane</location>
        <topology evidence="1">Single-pass membrane protein</topology>
    </subcellularLocation>
</comment>
<feature type="domain" description="Band 7" evidence="4">
    <location>
        <begin position="230"/>
        <end position="407"/>
    </location>
</feature>
<evidence type="ECO:0000313" key="6">
    <source>
        <dbReference type="Proteomes" id="UP000316714"/>
    </source>
</evidence>
<protein>
    <submittedName>
        <fullName evidence="5">SPFH domain / Band 7 family protein</fullName>
    </submittedName>
</protein>
<dbReference type="Pfam" id="PF01145">
    <property type="entry name" value="Band_7"/>
    <property type="match status" value="1"/>
</dbReference>
<dbReference type="AlphaFoldDB" id="A0A5C5VHP8"/>
<evidence type="ECO:0000313" key="5">
    <source>
        <dbReference type="EMBL" id="TWT38106.1"/>
    </source>
</evidence>
<dbReference type="Proteomes" id="UP000316714">
    <property type="component" value="Unassembled WGS sequence"/>
</dbReference>